<dbReference type="InterPro" id="IPR000531">
    <property type="entry name" value="Beta-barrel_TonB"/>
</dbReference>
<dbReference type="InterPro" id="IPR036942">
    <property type="entry name" value="Beta-barrel_TonB_sf"/>
</dbReference>
<evidence type="ECO:0000256" key="6">
    <source>
        <dbReference type="ARBA" id="ARBA00023136"/>
    </source>
</evidence>
<evidence type="ECO:0000256" key="3">
    <source>
        <dbReference type="ARBA" id="ARBA00022452"/>
    </source>
</evidence>
<keyword evidence="6 8" id="KW-0472">Membrane</keyword>
<dbReference type="eggNOG" id="COG4771">
    <property type="taxonomic scope" value="Bacteria"/>
</dbReference>
<dbReference type="EMBL" id="ARYH01000001">
    <property type="protein sequence ID" value="KCZ85050.1"/>
    <property type="molecule type" value="Genomic_DNA"/>
</dbReference>
<proteinExistence type="inferred from homology"/>
<dbReference type="AlphaFoldDB" id="A0A069E482"/>
<evidence type="ECO:0000256" key="1">
    <source>
        <dbReference type="ARBA" id="ARBA00004571"/>
    </source>
</evidence>
<dbReference type="InterPro" id="IPR037066">
    <property type="entry name" value="Plug_dom_sf"/>
</dbReference>
<keyword evidence="14" id="KW-1185">Reference proteome</keyword>
<evidence type="ECO:0000256" key="7">
    <source>
        <dbReference type="ARBA" id="ARBA00023237"/>
    </source>
</evidence>
<keyword evidence="3 8" id="KW-1134">Transmembrane beta strand</keyword>
<keyword evidence="4 8" id="KW-0812">Transmembrane</keyword>
<keyword evidence="5 9" id="KW-0798">TonB box</keyword>
<dbReference type="PATRIC" id="fig|1280949.3.peg.1061"/>
<dbReference type="Gene3D" id="2.40.170.20">
    <property type="entry name" value="TonB-dependent receptor, beta-barrel domain"/>
    <property type="match status" value="1"/>
</dbReference>
<evidence type="ECO:0000259" key="11">
    <source>
        <dbReference type="Pfam" id="PF00593"/>
    </source>
</evidence>
<dbReference type="Pfam" id="PF07715">
    <property type="entry name" value="Plug"/>
    <property type="match status" value="1"/>
</dbReference>
<feature type="domain" description="TonB-dependent receptor plug" evidence="12">
    <location>
        <begin position="49"/>
        <end position="154"/>
    </location>
</feature>
<keyword evidence="2 8" id="KW-0813">Transport</keyword>
<evidence type="ECO:0000256" key="10">
    <source>
        <dbReference type="SAM" id="SignalP"/>
    </source>
</evidence>
<keyword evidence="7 8" id="KW-0998">Cell outer membrane</keyword>
<name>A0A069E482_9PROT</name>
<evidence type="ECO:0000256" key="9">
    <source>
        <dbReference type="RuleBase" id="RU003357"/>
    </source>
</evidence>
<evidence type="ECO:0000256" key="5">
    <source>
        <dbReference type="ARBA" id="ARBA00023077"/>
    </source>
</evidence>
<dbReference type="GO" id="GO:0044718">
    <property type="term" value="P:siderophore transmembrane transport"/>
    <property type="evidence" value="ECO:0007669"/>
    <property type="project" value="TreeGrafter"/>
</dbReference>
<dbReference type="STRING" id="1280949.HAD_05195"/>
<dbReference type="Pfam" id="PF00593">
    <property type="entry name" value="TonB_dep_Rec_b-barrel"/>
    <property type="match status" value="1"/>
</dbReference>
<dbReference type="GO" id="GO:0015344">
    <property type="term" value="F:siderophore uptake transmembrane transporter activity"/>
    <property type="evidence" value="ECO:0007669"/>
    <property type="project" value="TreeGrafter"/>
</dbReference>
<comment type="caution">
    <text evidence="13">The sequence shown here is derived from an EMBL/GenBank/DDBJ whole genome shotgun (WGS) entry which is preliminary data.</text>
</comment>
<evidence type="ECO:0000256" key="2">
    <source>
        <dbReference type="ARBA" id="ARBA00022448"/>
    </source>
</evidence>
<dbReference type="Proteomes" id="UP000027446">
    <property type="component" value="Unassembled WGS sequence"/>
</dbReference>
<accession>A0A069E482</accession>
<dbReference type="InterPro" id="IPR012910">
    <property type="entry name" value="Plug_dom"/>
</dbReference>
<comment type="subcellular location">
    <subcellularLocation>
        <location evidence="1 8">Cell outer membrane</location>
        <topology evidence="1 8">Multi-pass membrane protein</topology>
    </subcellularLocation>
</comment>
<dbReference type="OrthoDB" id="9760333at2"/>
<feature type="chain" id="PRO_5001660668" evidence="10">
    <location>
        <begin position="28"/>
        <end position="716"/>
    </location>
</feature>
<dbReference type="Gene3D" id="2.170.130.10">
    <property type="entry name" value="TonB-dependent receptor, plug domain"/>
    <property type="match status" value="1"/>
</dbReference>
<feature type="domain" description="TonB-dependent receptor-like beta-barrel" evidence="11">
    <location>
        <begin position="210"/>
        <end position="672"/>
    </location>
</feature>
<evidence type="ECO:0000256" key="8">
    <source>
        <dbReference type="PROSITE-ProRule" id="PRU01360"/>
    </source>
</evidence>
<comment type="similarity">
    <text evidence="8 9">Belongs to the TonB-dependent receptor family.</text>
</comment>
<keyword evidence="10" id="KW-0732">Signal</keyword>
<evidence type="ECO:0000259" key="12">
    <source>
        <dbReference type="Pfam" id="PF07715"/>
    </source>
</evidence>
<sequence>MNMKHTLLCSTAAALLASAGIALPAAAQAPTELPPIDAQDAGSARAGDVAVSGTEIAGEAIESGLATSSDSLQLMSRAPGVSLQSNGGIASLPILRGLADDRVGVLIDGQQSTNYCPNHMNPVSSYIDASRVERIVVTPTLSPVSMGGDNIAGIISIESRAPEFSSGGVEFFGEAGATYRSVSNGIGASLQANAAGEKVSARYEASWNKADNYKSGSGDEVRSTLYQNYDQSLLLAARPADDVLLWVRISQQGVPYEGFANQRMDLTDNKSNSVQVHGEGPLGAGLLTAEASWRSVDHEMNFLSDKGGAATGGMPMITEGEDTSVKLSYDTPVEGVGRVRVGAEMFRASMDDYWPAVPGSMMMSPLDYVNINDGERNRTGVWAEWEAAPAPAWSTLFGVRYENVEMDTGEVQPYSWTGMMNMPDAMAAMAFNAADRAREDDNIDVTAKATWRPSDTLAVEFGAAQKTRSPNLYERYAWGRGSMSSSMTNMTGDGAGYVGDINLEPEVARSLAATLDWSDGVKDGRVLRVSGWATHVEDYIDADRIGSLRDGLPMLQFANHKAELYGLEATGAMPLWQTGYGDTRFTGTVSWAKGENKDTGDNLYNIVPLQGLFALENRKGVWTQALELELVDEKDDISAVRQELRTPGYVLVHLRAGGEIGRVRFAAAIENLLDQDYDLPLGGIAFGDYKYDGRTGPYHQVAGPGRSFNLSLNVAF</sequence>
<dbReference type="SUPFAM" id="SSF56935">
    <property type="entry name" value="Porins"/>
    <property type="match status" value="1"/>
</dbReference>
<gene>
    <name evidence="13" type="ORF">HAD_05195</name>
</gene>
<feature type="signal peptide" evidence="10">
    <location>
        <begin position="1"/>
        <end position="27"/>
    </location>
</feature>
<dbReference type="GO" id="GO:0009279">
    <property type="term" value="C:cell outer membrane"/>
    <property type="evidence" value="ECO:0007669"/>
    <property type="project" value="UniProtKB-SubCell"/>
</dbReference>
<evidence type="ECO:0000313" key="14">
    <source>
        <dbReference type="Proteomes" id="UP000027446"/>
    </source>
</evidence>
<dbReference type="PANTHER" id="PTHR30069:SF49">
    <property type="entry name" value="OUTER MEMBRANE PROTEIN C"/>
    <property type="match status" value="1"/>
</dbReference>
<dbReference type="PROSITE" id="PS52016">
    <property type="entry name" value="TONB_DEPENDENT_REC_3"/>
    <property type="match status" value="1"/>
</dbReference>
<evidence type="ECO:0000256" key="4">
    <source>
        <dbReference type="ARBA" id="ARBA00022692"/>
    </source>
</evidence>
<dbReference type="InterPro" id="IPR039426">
    <property type="entry name" value="TonB-dep_rcpt-like"/>
</dbReference>
<dbReference type="PANTHER" id="PTHR30069">
    <property type="entry name" value="TONB-DEPENDENT OUTER MEMBRANE RECEPTOR"/>
    <property type="match status" value="1"/>
</dbReference>
<protein>
    <submittedName>
        <fullName evidence="13">Iron complex outermembrane recepter protein</fullName>
    </submittedName>
</protein>
<evidence type="ECO:0000313" key="13">
    <source>
        <dbReference type="EMBL" id="KCZ85050.1"/>
    </source>
</evidence>
<reference evidence="13 14" key="1">
    <citation type="journal article" date="2014" name="Antonie Van Leeuwenhoek">
        <title>Hyphomonas beringensis sp. nov. and Hyphomonas chukchiensis sp. nov., isolated from surface seawater of the Bering Sea and Chukchi Sea.</title>
        <authorList>
            <person name="Li C."/>
            <person name="Lai Q."/>
            <person name="Li G."/>
            <person name="Dong C."/>
            <person name="Wang J."/>
            <person name="Liao Y."/>
            <person name="Shao Z."/>
        </authorList>
    </citation>
    <scope>NUCLEOTIDE SEQUENCE [LARGE SCALE GENOMIC DNA]</scope>
    <source>
        <strain evidence="13 14">MHS-3</strain>
    </source>
</reference>
<organism evidence="13 14">
    <name type="scientific">Hyphomonas adhaerens MHS-3</name>
    <dbReference type="NCBI Taxonomy" id="1280949"/>
    <lineage>
        <taxon>Bacteria</taxon>
        <taxon>Pseudomonadati</taxon>
        <taxon>Pseudomonadota</taxon>
        <taxon>Alphaproteobacteria</taxon>
        <taxon>Hyphomonadales</taxon>
        <taxon>Hyphomonadaceae</taxon>
        <taxon>Hyphomonas</taxon>
    </lineage>
</organism>